<proteinExistence type="predicted"/>
<keyword evidence="1" id="KW-0812">Transmembrane</keyword>
<feature type="transmembrane region" description="Helical" evidence="1">
    <location>
        <begin position="36"/>
        <end position="56"/>
    </location>
</feature>
<keyword evidence="1" id="KW-0472">Membrane</keyword>
<protein>
    <recommendedName>
        <fullName evidence="3">DUF2231 domain-containing protein</fullName>
    </recommendedName>
</protein>
<evidence type="ECO:0008006" key="3">
    <source>
        <dbReference type="Google" id="ProtNLM"/>
    </source>
</evidence>
<evidence type="ECO:0000256" key="1">
    <source>
        <dbReference type="SAM" id="Phobius"/>
    </source>
</evidence>
<dbReference type="AlphaFoldDB" id="A0A6C0E0P6"/>
<accession>A0A6C0E0P6</accession>
<feature type="transmembrane region" description="Helical" evidence="1">
    <location>
        <begin position="95"/>
        <end position="116"/>
    </location>
</feature>
<reference evidence="2" key="1">
    <citation type="journal article" date="2020" name="Nature">
        <title>Giant virus diversity and host interactions through global metagenomics.</title>
        <authorList>
            <person name="Schulz F."/>
            <person name="Roux S."/>
            <person name="Paez-Espino D."/>
            <person name="Jungbluth S."/>
            <person name="Walsh D.A."/>
            <person name="Denef V.J."/>
            <person name="McMahon K.D."/>
            <person name="Konstantinidis K.T."/>
            <person name="Eloe-Fadrosh E.A."/>
            <person name="Kyrpides N.C."/>
            <person name="Woyke T."/>
        </authorList>
    </citation>
    <scope>NUCLEOTIDE SEQUENCE</scope>
    <source>
        <strain evidence="2">GVMAG-M-3300023179-114</strain>
    </source>
</reference>
<sequence length="122" mass="13927">MNPSVFTSLFYVHLIHLVIIGSFLLYVGIVKTKMPSFMYTVLLIISILIFVAHGYFAISGYNNPKNALWVNLFHIFIVAPVLLMIGLNGAKTPRYYFQFVLMLGFAAIGYHGYYLVKELVQR</sequence>
<name>A0A6C0E0P6_9ZZZZ</name>
<dbReference type="EMBL" id="MN739720">
    <property type="protein sequence ID" value="QHT22727.1"/>
    <property type="molecule type" value="Genomic_DNA"/>
</dbReference>
<keyword evidence="1" id="KW-1133">Transmembrane helix</keyword>
<organism evidence="2">
    <name type="scientific">viral metagenome</name>
    <dbReference type="NCBI Taxonomy" id="1070528"/>
    <lineage>
        <taxon>unclassified sequences</taxon>
        <taxon>metagenomes</taxon>
        <taxon>organismal metagenomes</taxon>
    </lineage>
</organism>
<feature type="transmembrane region" description="Helical" evidence="1">
    <location>
        <begin position="68"/>
        <end position="88"/>
    </location>
</feature>
<feature type="transmembrane region" description="Helical" evidence="1">
    <location>
        <begin position="6"/>
        <end position="29"/>
    </location>
</feature>
<evidence type="ECO:0000313" key="2">
    <source>
        <dbReference type="EMBL" id="QHT22727.1"/>
    </source>
</evidence>